<dbReference type="Gene3D" id="3.30.40.10">
    <property type="entry name" value="Zinc/RING finger domain, C3HC4 (zinc finger)"/>
    <property type="match status" value="1"/>
</dbReference>
<dbReference type="GO" id="GO:0005634">
    <property type="term" value="C:nucleus"/>
    <property type="evidence" value="ECO:0007669"/>
    <property type="project" value="UniProtKB-SubCell"/>
</dbReference>
<dbReference type="STRING" id="13370.A0A448YM90"/>
<feature type="domain" description="Zinc finger PHD-type" evidence="10">
    <location>
        <begin position="240"/>
        <end position="288"/>
    </location>
</feature>
<dbReference type="InterPro" id="IPR011011">
    <property type="entry name" value="Znf_FYVE_PHD"/>
</dbReference>
<dbReference type="GO" id="GO:0000123">
    <property type="term" value="C:histone acetyltransferase complex"/>
    <property type="evidence" value="ECO:0007669"/>
    <property type="project" value="TreeGrafter"/>
</dbReference>
<feature type="site" description="Histone H3K4me3 binding" evidence="7">
    <location>
        <position position="255"/>
    </location>
</feature>
<keyword evidence="6" id="KW-0539">Nucleus</keyword>
<dbReference type="PANTHER" id="PTHR10333">
    <property type="entry name" value="INHIBITOR OF GROWTH PROTEIN"/>
    <property type="match status" value="1"/>
</dbReference>
<feature type="coiled-coil region" evidence="9">
    <location>
        <begin position="39"/>
        <end position="66"/>
    </location>
</feature>
<reference evidence="11 12" key="1">
    <citation type="submission" date="2018-12" db="EMBL/GenBank/DDBJ databases">
        <authorList>
            <person name="Tiukova I."/>
            <person name="Dainat J."/>
        </authorList>
    </citation>
    <scope>NUCLEOTIDE SEQUENCE [LARGE SCALE GENOMIC DNA]</scope>
</reference>
<protein>
    <submittedName>
        <fullName evidence="11">DEKNAAC103039</fullName>
    </submittedName>
</protein>
<feature type="site" description="Histone H3K4me3 binding" evidence="7">
    <location>
        <position position="263"/>
    </location>
</feature>
<dbReference type="PANTHER" id="PTHR10333:SF94">
    <property type="entry name" value="FINGER DOMAIN PROTEIN, PUTATIVE (AFU_ORTHOLOGUE AFUA_3G11940)-RELATED"/>
    <property type="match status" value="1"/>
</dbReference>
<proteinExistence type="inferred from homology"/>
<evidence type="ECO:0000256" key="6">
    <source>
        <dbReference type="ARBA" id="ARBA00023242"/>
    </source>
</evidence>
<evidence type="ECO:0000313" key="12">
    <source>
        <dbReference type="Proteomes" id="UP000290900"/>
    </source>
</evidence>
<dbReference type="GO" id="GO:0006355">
    <property type="term" value="P:regulation of DNA-templated transcription"/>
    <property type="evidence" value="ECO:0007669"/>
    <property type="project" value="TreeGrafter"/>
</dbReference>
<dbReference type="InParanoid" id="A0A448YM90"/>
<evidence type="ECO:0000256" key="3">
    <source>
        <dbReference type="ARBA" id="ARBA00022723"/>
    </source>
</evidence>
<dbReference type="GO" id="GO:0004402">
    <property type="term" value="F:histone acetyltransferase activity"/>
    <property type="evidence" value="ECO:0007669"/>
    <property type="project" value="TreeGrafter"/>
</dbReference>
<feature type="binding site" evidence="8">
    <location>
        <position position="241"/>
    </location>
    <ligand>
        <name>Zn(2+)</name>
        <dbReference type="ChEBI" id="CHEBI:29105"/>
        <label>1</label>
    </ligand>
</feature>
<accession>A0A448YM90</accession>
<keyword evidence="9" id="KW-0175">Coiled coil</keyword>
<evidence type="ECO:0000256" key="7">
    <source>
        <dbReference type="PIRSR" id="PIRSR628651-50"/>
    </source>
</evidence>
<evidence type="ECO:0000256" key="2">
    <source>
        <dbReference type="ARBA" id="ARBA00010210"/>
    </source>
</evidence>
<dbReference type="SMART" id="SM00249">
    <property type="entry name" value="PHD"/>
    <property type="match status" value="1"/>
</dbReference>
<feature type="site" description="Histone H3K4me3 binding" evidence="7">
    <location>
        <position position="251"/>
    </location>
</feature>
<dbReference type="FunCoup" id="A0A448YM90">
    <property type="interactions" value="163"/>
</dbReference>
<dbReference type="Proteomes" id="UP000290900">
    <property type="component" value="Unassembled WGS sequence"/>
</dbReference>
<dbReference type="OrthoDB" id="3997582at2759"/>
<feature type="site" description="Histone H3K4me3 binding" evidence="7">
    <location>
        <position position="240"/>
    </location>
</feature>
<feature type="binding site" evidence="8">
    <location>
        <position position="287"/>
    </location>
    <ligand>
        <name>Zn(2+)</name>
        <dbReference type="ChEBI" id="CHEBI:29105"/>
        <label>2</label>
    </ligand>
</feature>
<name>A0A448YM90_BRENA</name>
<evidence type="ECO:0000256" key="9">
    <source>
        <dbReference type="SAM" id="Coils"/>
    </source>
</evidence>
<evidence type="ECO:0000256" key="4">
    <source>
        <dbReference type="ARBA" id="ARBA00022771"/>
    </source>
</evidence>
<evidence type="ECO:0000256" key="1">
    <source>
        <dbReference type="ARBA" id="ARBA00004123"/>
    </source>
</evidence>
<comment type="subcellular location">
    <subcellularLocation>
        <location evidence="1">Nucleus</location>
    </subcellularLocation>
</comment>
<sequence length="308" mass="36226">MDPNSGQKIIVNTVVNANNAFISSLDHLPCDLVRSLWLIQSLNLKNEKLRQRLDQLTKKKDKRDETLDEVRHLITYLTRNSRECVRESIRIKGYLKNHLKFIDNDLKILERLCQFKETNKDSNLRWQEFDSFKRNFIREHADEVKSAGEYGNSILIKGRKHSIKIKINLKGLKRREHLEGEQLIKRPRGRPRKVIVKDVAEKQVADQASSMEYASSVEHASSVENAPSVEQVPAVDKNIYCFCRLPSFGRMICCDNASCEYQWFHYKCVGLFTDPDPKKKWFCSEKCHNEYWDSINKKKRRHRHSGKY</sequence>
<keyword evidence="3 8" id="KW-0479">Metal-binding</keyword>
<evidence type="ECO:0000259" key="10">
    <source>
        <dbReference type="SMART" id="SM00249"/>
    </source>
</evidence>
<feature type="binding site" evidence="8">
    <location>
        <position position="268"/>
    </location>
    <ligand>
        <name>Zn(2+)</name>
        <dbReference type="ChEBI" id="CHEBI:29105"/>
        <label>1</label>
    </ligand>
</feature>
<dbReference type="GO" id="GO:0008270">
    <property type="term" value="F:zinc ion binding"/>
    <property type="evidence" value="ECO:0007669"/>
    <property type="project" value="UniProtKB-KW"/>
</dbReference>
<feature type="binding site" evidence="8">
    <location>
        <position position="283"/>
    </location>
    <ligand>
        <name>Zn(2+)</name>
        <dbReference type="ChEBI" id="CHEBI:29105"/>
        <label>2</label>
    </ligand>
</feature>
<feature type="binding site" evidence="8">
    <location>
        <position position="254"/>
    </location>
    <ligand>
        <name>Zn(2+)</name>
        <dbReference type="ChEBI" id="CHEBI:29105"/>
        <label>2</label>
    </ligand>
</feature>
<keyword evidence="4" id="KW-0863">Zinc-finger</keyword>
<evidence type="ECO:0000256" key="5">
    <source>
        <dbReference type="ARBA" id="ARBA00022833"/>
    </source>
</evidence>
<feature type="binding site" evidence="8">
    <location>
        <position position="265"/>
    </location>
    <ligand>
        <name>Zn(2+)</name>
        <dbReference type="ChEBI" id="CHEBI:29105"/>
        <label>1</label>
    </ligand>
</feature>
<feature type="binding site" evidence="8">
    <location>
        <position position="259"/>
    </location>
    <ligand>
        <name>Zn(2+)</name>
        <dbReference type="ChEBI" id="CHEBI:29105"/>
        <label>2</label>
    </ligand>
</feature>
<dbReference type="InterPro" id="IPR001965">
    <property type="entry name" value="Znf_PHD"/>
</dbReference>
<keyword evidence="5 8" id="KW-0862">Zinc</keyword>
<comment type="similarity">
    <text evidence="2">Belongs to the ING family.</text>
</comment>
<evidence type="ECO:0000256" key="8">
    <source>
        <dbReference type="PIRSR" id="PIRSR628651-51"/>
    </source>
</evidence>
<organism evidence="11 12">
    <name type="scientific">Brettanomyces naardenensis</name>
    <name type="common">Yeast</name>
    <dbReference type="NCBI Taxonomy" id="13370"/>
    <lineage>
        <taxon>Eukaryota</taxon>
        <taxon>Fungi</taxon>
        <taxon>Dikarya</taxon>
        <taxon>Ascomycota</taxon>
        <taxon>Saccharomycotina</taxon>
        <taxon>Pichiomycetes</taxon>
        <taxon>Pichiales</taxon>
        <taxon>Pichiaceae</taxon>
        <taxon>Brettanomyces</taxon>
    </lineage>
</organism>
<gene>
    <name evidence="11" type="ORF">BRENAR_LOCUS2739</name>
</gene>
<dbReference type="CDD" id="cd15505">
    <property type="entry name" value="PHD_ING"/>
    <property type="match status" value="1"/>
</dbReference>
<dbReference type="SUPFAM" id="SSF57903">
    <property type="entry name" value="FYVE/PHD zinc finger"/>
    <property type="match status" value="1"/>
</dbReference>
<dbReference type="InterPro" id="IPR013083">
    <property type="entry name" value="Znf_RING/FYVE/PHD"/>
</dbReference>
<dbReference type="EMBL" id="CAACVR010000016">
    <property type="protein sequence ID" value="VEU22007.1"/>
    <property type="molecule type" value="Genomic_DNA"/>
</dbReference>
<evidence type="ECO:0000313" key="11">
    <source>
        <dbReference type="EMBL" id="VEU22007.1"/>
    </source>
</evidence>
<dbReference type="AlphaFoldDB" id="A0A448YM90"/>
<feature type="binding site" evidence="8">
    <location>
        <position position="243"/>
    </location>
    <ligand>
        <name>Zn(2+)</name>
        <dbReference type="ChEBI" id="CHEBI:29105"/>
        <label>1</label>
    </ligand>
</feature>
<dbReference type="InterPro" id="IPR028651">
    <property type="entry name" value="ING_fam"/>
</dbReference>
<keyword evidence="12" id="KW-1185">Reference proteome</keyword>